<evidence type="ECO:0000256" key="4">
    <source>
        <dbReference type="ARBA" id="ARBA00023125"/>
    </source>
</evidence>
<dbReference type="AlphaFoldDB" id="A0A2X3EB97"/>
<dbReference type="InterPro" id="IPR001789">
    <property type="entry name" value="Sig_transdc_resp-reg_receiver"/>
</dbReference>
<name>A0A2X3EB97_KLEPN</name>
<evidence type="ECO:0000313" key="10">
    <source>
        <dbReference type="EMBL" id="SQC41072.1"/>
    </source>
</evidence>
<evidence type="ECO:0000256" key="8">
    <source>
        <dbReference type="PROSITE-ProRule" id="PRU00169"/>
    </source>
</evidence>
<evidence type="ECO:0000256" key="6">
    <source>
        <dbReference type="ARBA" id="ARBA00040496"/>
    </source>
</evidence>
<dbReference type="InterPro" id="IPR011006">
    <property type="entry name" value="CheY-like_superfamily"/>
</dbReference>
<dbReference type="GO" id="GO:0005829">
    <property type="term" value="C:cytosol"/>
    <property type="evidence" value="ECO:0007669"/>
    <property type="project" value="TreeGrafter"/>
</dbReference>
<proteinExistence type="predicted"/>
<dbReference type="Proteomes" id="UP000251088">
    <property type="component" value="Unassembled WGS sequence"/>
</dbReference>
<sequence>MSTIWKNRDIAQRRGERQSHVVGTQNHQIDLIVLDIMMPGEDGLTLCRQLRANPQQDIPVLMLTARTDDSDRILGLEMGADDYLIKPFVARELLARIKAILRRTRALPPNLQITEAGRLIAFGDWLLDTAARHLLDDSGAIVASAGRSIGCCGCFSTIPSGC</sequence>
<feature type="domain" description="Response regulatory" evidence="9">
    <location>
        <begin position="1"/>
        <end position="101"/>
    </location>
</feature>
<keyword evidence="2" id="KW-0902">Two-component regulatory system</keyword>
<dbReference type="SMART" id="SM00448">
    <property type="entry name" value="REC"/>
    <property type="match status" value="1"/>
</dbReference>
<dbReference type="GO" id="GO:0000156">
    <property type="term" value="F:phosphorelay response regulator activity"/>
    <property type="evidence" value="ECO:0007669"/>
    <property type="project" value="TreeGrafter"/>
</dbReference>
<evidence type="ECO:0000256" key="5">
    <source>
        <dbReference type="ARBA" id="ARBA00023163"/>
    </source>
</evidence>
<dbReference type="Gene3D" id="3.40.50.2300">
    <property type="match status" value="1"/>
</dbReference>
<dbReference type="EMBL" id="UAWN01000016">
    <property type="protein sequence ID" value="SQC41072.1"/>
    <property type="molecule type" value="Genomic_DNA"/>
</dbReference>
<keyword evidence="5" id="KW-0804">Transcription</keyword>
<evidence type="ECO:0000256" key="1">
    <source>
        <dbReference type="ARBA" id="ARBA00022553"/>
    </source>
</evidence>
<organism evidence="10 11">
    <name type="scientific">Klebsiella pneumoniae</name>
    <dbReference type="NCBI Taxonomy" id="573"/>
    <lineage>
        <taxon>Bacteria</taxon>
        <taxon>Pseudomonadati</taxon>
        <taxon>Pseudomonadota</taxon>
        <taxon>Gammaproteobacteria</taxon>
        <taxon>Enterobacterales</taxon>
        <taxon>Enterobacteriaceae</taxon>
        <taxon>Klebsiella/Raoultella group</taxon>
        <taxon>Klebsiella</taxon>
        <taxon>Klebsiella pneumoniae complex</taxon>
    </lineage>
</organism>
<evidence type="ECO:0000259" key="9">
    <source>
        <dbReference type="PROSITE" id="PS50110"/>
    </source>
</evidence>
<keyword evidence="1 8" id="KW-0597">Phosphoprotein</keyword>
<evidence type="ECO:0000256" key="7">
    <source>
        <dbReference type="ARBA" id="ARBA00041745"/>
    </source>
</evidence>
<dbReference type="InterPro" id="IPR039420">
    <property type="entry name" value="WalR-like"/>
</dbReference>
<dbReference type="SUPFAM" id="SSF52172">
    <property type="entry name" value="CheY-like"/>
    <property type="match status" value="1"/>
</dbReference>
<dbReference type="GO" id="GO:0032993">
    <property type="term" value="C:protein-DNA complex"/>
    <property type="evidence" value="ECO:0007669"/>
    <property type="project" value="TreeGrafter"/>
</dbReference>
<gene>
    <name evidence="10" type="primary">ompR_4</name>
    <name evidence="10" type="ORF">NCTC9128_07084</name>
</gene>
<dbReference type="PROSITE" id="PS50110">
    <property type="entry name" value="RESPONSE_REGULATORY"/>
    <property type="match status" value="1"/>
</dbReference>
<dbReference type="GO" id="GO:0000976">
    <property type="term" value="F:transcription cis-regulatory region binding"/>
    <property type="evidence" value="ECO:0007669"/>
    <property type="project" value="TreeGrafter"/>
</dbReference>
<keyword evidence="3" id="KW-0805">Transcription regulation</keyword>
<dbReference type="Pfam" id="PF00072">
    <property type="entry name" value="Response_reg"/>
    <property type="match status" value="1"/>
</dbReference>
<evidence type="ECO:0000256" key="3">
    <source>
        <dbReference type="ARBA" id="ARBA00023015"/>
    </source>
</evidence>
<reference evidence="10 11" key="1">
    <citation type="submission" date="2018-06" db="EMBL/GenBank/DDBJ databases">
        <authorList>
            <consortium name="Pathogen Informatics"/>
            <person name="Doyle S."/>
        </authorList>
    </citation>
    <scope>NUCLEOTIDE SEQUENCE [LARGE SCALE GENOMIC DNA]</scope>
    <source>
        <strain evidence="10 11">NCTC9128</strain>
    </source>
</reference>
<feature type="modified residue" description="4-aspartylphosphate" evidence="8">
    <location>
        <position position="35"/>
    </location>
</feature>
<evidence type="ECO:0000256" key="2">
    <source>
        <dbReference type="ARBA" id="ARBA00023012"/>
    </source>
</evidence>
<keyword evidence="4" id="KW-0238">DNA-binding</keyword>
<evidence type="ECO:0000313" key="11">
    <source>
        <dbReference type="Proteomes" id="UP000251088"/>
    </source>
</evidence>
<dbReference type="PANTHER" id="PTHR48111">
    <property type="entry name" value="REGULATOR OF RPOS"/>
    <property type="match status" value="1"/>
</dbReference>
<dbReference type="GO" id="GO:0006355">
    <property type="term" value="P:regulation of DNA-templated transcription"/>
    <property type="evidence" value="ECO:0007669"/>
    <property type="project" value="TreeGrafter"/>
</dbReference>
<protein>
    <recommendedName>
        <fullName evidence="6">DNA-binding dual transcriptional regulator OmpR</fullName>
    </recommendedName>
    <alternativeName>
        <fullName evidence="7">Transcriptional regulatory protein OmpR</fullName>
    </alternativeName>
</protein>
<dbReference type="PANTHER" id="PTHR48111:SF4">
    <property type="entry name" value="DNA-BINDING DUAL TRANSCRIPTIONAL REGULATOR OMPR"/>
    <property type="match status" value="1"/>
</dbReference>
<accession>A0A2X3EB97</accession>